<feature type="transmembrane region" description="Helical" evidence="1">
    <location>
        <begin position="285"/>
        <end position="302"/>
    </location>
</feature>
<reference evidence="3 4" key="1">
    <citation type="submission" date="2017-02" db="EMBL/GenBank/DDBJ databases">
        <authorList>
            <person name="Peterson S.W."/>
        </authorList>
    </citation>
    <scope>NUCLEOTIDE SEQUENCE [LARGE SCALE GENOMIC DNA]</scope>
    <source>
        <strain evidence="3 4">ATCC 43324</strain>
    </source>
</reference>
<evidence type="ECO:0000313" key="4">
    <source>
        <dbReference type="Proteomes" id="UP000190065"/>
    </source>
</evidence>
<evidence type="ECO:0008006" key="5">
    <source>
        <dbReference type="Google" id="ProtNLM"/>
    </source>
</evidence>
<sequence>MKRIAPFGFRPLLILLACLLLTTACHHAQPSKADAWTMYDAKQRDSLSFQAKHHYTNNYNFLVKVDSFPLVRQQPEEAHADLPLDTIYVYRNNHLVVADIRIVPSDQVDSVWIQVARDQATFGWTHERNLLKNVVPDDPISQFISLFSDVHLLLSFIALVLIFAFYMVRKLMRKHAHLVHFKDIDSFYPTLLAIIVATSAAFYASIQLFAPDVWRHFYFHPTLNPFSVPPLLAIFLSSVWAMLIVGMAAVDDIFHKLPVTEAILYTCGLMGICAVNYIVFSILSLYYVGYLLLVAYVYFALYRYSTKNRTLFICGNCGKPMRRKGRCPNCGAWNR</sequence>
<keyword evidence="1" id="KW-1133">Transmembrane helix</keyword>
<name>A0A1T4Q565_9BACT</name>
<feature type="chain" id="PRO_5010571125" description="Beta-carotene 15,15'-monooxygenase" evidence="2">
    <location>
        <begin position="29"/>
        <end position="335"/>
    </location>
</feature>
<proteinExistence type="predicted"/>
<dbReference type="RefSeq" id="WP_025070501.1">
    <property type="nucleotide sequence ID" value="NZ_FUXK01000019.1"/>
</dbReference>
<protein>
    <recommendedName>
        <fullName evidence="5">Beta-carotene 15,15'-monooxygenase</fullName>
    </recommendedName>
</protein>
<dbReference type="STRING" id="28136.SAMN02745202_01701"/>
<dbReference type="AlphaFoldDB" id="A0A1T4Q565"/>
<dbReference type="EMBL" id="FUXK01000019">
    <property type="protein sequence ID" value="SJZ98910.1"/>
    <property type="molecule type" value="Genomic_DNA"/>
</dbReference>
<feature type="signal peptide" evidence="2">
    <location>
        <begin position="1"/>
        <end position="28"/>
    </location>
</feature>
<evidence type="ECO:0000313" key="3">
    <source>
        <dbReference type="EMBL" id="SJZ98910.1"/>
    </source>
</evidence>
<feature type="transmembrane region" description="Helical" evidence="1">
    <location>
        <begin position="262"/>
        <end position="279"/>
    </location>
</feature>
<dbReference type="eggNOG" id="ENOG502ZDI8">
    <property type="taxonomic scope" value="Bacteria"/>
</dbReference>
<keyword evidence="2" id="KW-0732">Signal</keyword>
<organism evidence="3 4">
    <name type="scientific">Segatella oulorum</name>
    <dbReference type="NCBI Taxonomy" id="28136"/>
    <lineage>
        <taxon>Bacteria</taxon>
        <taxon>Pseudomonadati</taxon>
        <taxon>Bacteroidota</taxon>
        <taxon>Bacteroidia</taxon>
        <taxon>Bacteroidales</taxon>
        <taxon>Prevotellaceae</taxon>
        <taxon>Segatella</taxon>
    </lineage>
</organism>
<keyword evidence="1" id="KW-0812">Transmembrane</keyword>
<keyword evidence="1" id="KW-0472">Membrane</keyword>
<evidence type="ECO:0000256" key="2">
    <source>
        <dbReference type="SAM" id="SignalP"/>
    </source>
</evidence>
<feature type="transmembrane region" description="Helical" evidence="1">
    <location>
        <begin position="230"/>
        <end position="250"/>
    </location>
</feature>
<dbReference type="PROSITE" id="PS51257">
    <property type="entry name" value="PROKAR_LIPOPROTEIN"/>
    <property type="match status" value="1"/>
</dbReference>
<dbReference type="Proteomes" id="UP000190065">
    <property type="component" value="Unassembled WGS sequence"/>
</dbReference>
<gene>
    <name evidence="3" type="ORF">SAMN02745202_01701</name>
</gene>
<evidence type="ECO:0000256" key="1">
    <source>
        <dbReference type="SAM" id="Phobius"/>
    </source>
</evidence>
<feature type="transmembrane region" description="Helical" evidence="1">
    <location>
        <begin position="188"/>
        <end position="210"/>
    </location>
</feature>
<accession>A0A1T4Q565</accession>
<feature type="transmembrane region" description="Helical" evidence="1">
    <location>
        <begin position="150"/>
        <end position="168"/>
    </location>
</feature>